<dbReference type="SUPFAM" id="SSF55770">
    <property type="entry name" value="Profilin (actin-binding protein)"/>
    <property type="match status" value="1"/>
</dbReference>
<evidence type="ECO:0000256" key="1">
    <source>
        <dbReference type="ARBA" id="ARBA00004496"/>
    </source>
</evidence>
<comment type="similarity">
    <text evidence="2 9">Belongs to the profilin family.</text>
</comment>
<evidence type="ECO:0000256" key="5">
    <source>
        <dbReference type="ARBA" id="ARBA00022782"/>
    </source>
</evidence>
<proteinExistence type="inferred from homology"/>
<evidence type="ECO:0000256" key="7">
    <source>
        <dbReference type="ARBA" id="ARBA00023121"/>
    </source>
</evidence>
<dbReference type="Pfam" id="PF00235">
    <property type="entry name" value="Profilin"/>
    <property type="match status" value="1"/>
</dbReference>
<comment type="function">
    <text evidence="8">Involved in male fertility. Required for manchette development and acrosome biogenesis during spermiogenesis. Binds in vitro to phospholipids, including phosphatidylinositol 3-phosphate (PtdIns(3)P), phosphatidylinositol 4,5-bisphosphate (PtdIns(4,5)P2), phosphatidylinositol 4-phosphate (PtdIns(4)P) and phosphatidic acid (PA). Contrary to other profilin family members, does not bind to actin in vitro.</text>
</comment>
<dbReference type="GO" id="GO:0008289">
    <property type="term" value="F:lipid binding"/>
    <property type="evidence" value="ECO:0007669"/>
    <property type="project" value="UniProtKB-KW"/>
</dbReference>
<evidence type="ECO:0000256" key="8">
    <source>
        <dbReference type="ARBA" id="ARBA00059169"/>
    </source>
</evidence>
<dbReference type="EMBL" id="MCGO01000033">
    <property type="protein sequence ID" value="ORY41032.1"/>
    <property type="molecule type" value="Genomic_DNA"/>
</dbReference>
<comment type="subcellular location">
    <subcellularLocation>
        <location evidence="1">Cytoplasm</location>
    </subcellularLocation>
</comment>
<evidence type="ECO:0000256" key="9">
    <source>
        <dbReference type="RuleBase" id="RU003909"/>
    </source>
</evidence>
<evidence type="ECO:0000256" key="3">
    <source>
        <dbReference type="ARBA" id="ARBA00022473"/>
    </source>
</evidence>
<comment type="caution">
    <text evidence="10">The sequence shown here is derived from an EMBL/GenBank/DDBJ whole genome shotgun (WGS) entry which is preliminary data.</text>
</comment>
<evidence type="ECO:0000256" key="4">
    <source>
        <dbReference type="ARBA" id="ARBA00022490"/>
    </source>
</evidence>
<dbReference type="GO" id="GO:0003785">
    <property type="term" value="F:actin monomer binding"/>
    <property type="evidence" value="ECO:0007669"/>
    <property type="project" value="TreeGrafter"/>
</dbReference>
<gene>
    <name evidence="10" type="ORF">BCR33DRAFT_661424</name>
</gene>
<dbReference type="STRING" id="329046.A0A1Y2C1W4"/>
<reference evidence="10 11" key="1">
    <citation type="submission" date="2016-07" db="EMBL/GenBank/DDBJ databases">
        <title>Pervasive Adenine N6-methylation of Active Genes in Fungi.</title>
        <authorList>
            <consortium name="DOE Joint Genome Institute"/>
            <person name="Mondo S.J."/>
            <person name="Dannebaum R.O."/>
            <person name="Kuo R.C."/>
            <person name="Labutti K."/>
            <person name="Haridas S."/>
            <person name="Kuo A."/>
            <person name="Salamov A."/>
            <person name="Ahrendt S.R."/>
            <person name="Lipzen A."/>
            <person name="Sullivan W."/>
            <person name="Andreopoulos W.B."/>
            <person name="Clum A."/>
            <person name="Lindquist E."/>
            <person name="Daum C."/>
            <person name="Ramamoorthy G.K."/>
            <person name="Gryganskyi A."/>
            <person name="Culley D."/>
            <person name="Magnuson J.K."/>
            <person name="James T.Y."/>
            <person name="O'Malley M.A."/>
            <person name="Stajich J.E."/>
            <person name="Spatafora J.W."/>
            <person name="Visel A."/>
            <person name="Grigoriev I.V."/>
        </authorList>
    </citation>
    <scope>NUCLEOTIDE SEQUENCE [LARGE SCALE GENOMIC DNA]</scope>
    <source>
        <strain evidence="10 11">JEL800</strain>
    </source>
</reference>
<protein>
    <recommendedName>
        <fullName evidence="9">Profilin</fullName>
    </recommendedName>
</protein>
<keyword evidence="6" id="KW-0744">Spermatogenesis</keyword>
<dbReference type="InterPro" id="IPR005455">
    <property type="entry name" value="PFN_euk"/>
</dbReference>
<evidence type="ECO:0000313" key="10">
    <source>
        <dbReference type="EMBL" id="ORY41032.1"/>
    </source>
</evidence>
<dbReference type="PANTHER" id="PTHR11604">
    <property type="entry name" value="PROFILIN"/>
    <property type="match status" value="1"/>
</dbReference>
<dbReference type="FunFam" id="3.30.450.30:FF:000007">
    <property type="entry name" value="Profilin"/>
    <property type="match status" value="1"/>
</dbReference>
<dbReference type="Gene3D" id="3.30.450.30">
    <property type="entry name" value="Dynein light chain 2a, cytoplasmic"/>
    <property type="match status" value="1"/>
</dbReference>
<dbReference type="InterPro" id="IPR036140">
    <property type="entry name" value="PFN_sf"/>
</dbReference>
<evidence type="ECO:0000256" key="6">
    <source>
        <dbReference type="ARBA" id="ARBA00022871"/>
    </source>
</evidence>
<dbReference type="GO" id="GO:0005938">
    <property type="term" value="C:cell cortex"/>
    <property type="evidence" value="ECO:0007669"/>
    <property type="project" value="TreeGrafter"/>
</dbReference>
<keyword evidence="5" id="KW-0221">Differentiation</keyword>
<organism evidence="10 11">
    <name type="scientific">Rhizoclosmatium globosum</name>
    <dbReference type="NCBI Taxonomy" id="329046"/>
    <lineage>
        <taxon>Eukaryota</taxon>
        <taxon>Fungi</taxon>
        <taxon>Fungi incertae sedis</taxon>
        <taxon>Chytridiomycota</taxon>
        <taxon>Chytridiomycota incertae sedis</taxon>
        <taxon>Chytridiomycetes</taxon>
        <taxon>Chytridiales</taxon>
        <taxon>Chytriomycetaceae</taxon>
        <taxon>Rhizoclosmatium</taxon>
    </lineage>
</organism>
<keyword evidence="7" id="KW-0446">Lipid-binding</keyword>
<keyword evidence="11" id="KW-1185">Reference proteome</keyword>
<keyword evidence="3" id="KW-0217">Developmental protein</keyword>
<dbReference type="InterPro" id="IPR048278">
    <property type="entry name" value="PFN"/>
</dbReference>
<keyword evidence="4" id="KW-0963">Cytoplasm</keyword>
<evidence type="ECO:0000313" key="11">
    <source>
        <dbReference type="Proteomes" id="UP000193642"/>
    </source>
</evidence>
<evidence type="ECO:0000256" key="2">
    <source>
        <dbReference type="ARBA" id="ARBA00010058"/>
    </source>
</evidence>
<keyword evidence="9" id="KW-0009">Actin-binding</keyword>
<dbReference type="AlphaFoldDB" id="A0A1Y2C1W4"/>
<dbReference type="Proteomes" id="UP000193642">
    <property type="component" value="Unassembled WGS sequence"/>
</dbReference>
<dbReference type="SMART" id="SM00392">
    <property type="entry name" value="PROF"/>
    <property type="match status" value="1"/>
</dbReference>
<dbReference type="GO" id="GO:0030154">
    <property type="term" value="P:cell differentiation"/>
    <property type="evidence" value="ECO:0007669"/>
    <property type="project" value="UniProtKB-KW"/>
</dbReference>
<dbReference type="PANTHER" id="PTHR11604:SF2">
    <property type="entry name" value="PROFILIN-4"/>
    <property type="match status" value="1"/>
</dbReference>
<sequence length="134" mass="14874">MNQLLQEALLSTHHVQHAAIIKRKDGSIKAKSPLFEITPMDYTKILIAFESPRDVRTGEAAITLMDMAYRAVRADNLSLYAKNDKSGIIVAKTHGHYIVSTYDGTMFASVCAEAVEKLGMFSTSQKILLTNTRK</sequence>
<name>A0A1Y2C1W4_9FUNG</name>
<dbReference type="OrthoDB" id="421374at2759"/>
<accession>A0A1Y2C1W4</accession>